<accession>A0A0G1XXY5</accession>
<reference evidence="1 2" key="1">
    <citation type="journal article" date="2015" name="Nature">
        <title>rRNA introns, odd ribosomes, and small enigmatic genomes across a large radiation of phyla.</title>
        <authorList>
            <person name="Brown C.T."/>
            <person name="Hug L.A."/>
            <person name="Thomas B.C."/>
            <person name="Sharon I."/>
            <person name="Castelle C.J."/>
            <person name="Singh A."/>
            <person name="Wilkins M.J."/>
            <person name="Williams K.H."/>
            <person name="Banfield J.F."/>
        </authorList>
    </citation>
    <scope>NUCLEOTIDE SEQUENCE [LARGE SCALE GENOMIC DNA]</scope>
</reference>
<sequence length="57" mass="6457">MNDPEALRDYLIADEIQRIQALSREDLVRELISLRSEKLEGVSLADLLKVCQSKNGT</sequence>
<dbReference type="EMBL" id="LCRO01000001">
    <property type="protein sequence ID" value="KKW36038.1"/>
    <property type="molecule type" value="Genomic_DNA"/>
</dbReference>
<protein>
    <submittedName>
        <fullName evidence="1">Uncharacterized protein</fullName>
    </submittedName>
</protein>
<evidence type="ECO:0000313" key="1">
    <source>
        <dbReference type="EMBL" id="KKW36038.1"/>
    </source>
</evidence>
<organism evidence="1 2">
    <name type="scientific">Candidatus Adlerbacteria bacterium GW2011_GWA1_54_10</name>
    <dbReference type="NCBI Taxonomy" id="1618605"/>
    <lineage>
        <taxon>Bacteria</taxon>
        <taxon>Candidatus Adleribacteriota</taxon>
    </lineage>
</organism>
<dbReference type="AlphaFoldDB" id="A0A0G1XXY5"/>
<gene>
    <name evidence="1" type="ORF">UY83_C0001G0069</name>
</gene>
<comment type="caution">
    <text evidence="1">The sequence shown here is derived from an EMBL/GenBank/DDBJ whole genome shotgun (WGS) entry which is preliminary data.</text>
</comment>
<proteinExistence type="predicted"/>
<evidence type="ECO:0000313" key="2">
    <source>
        <dbReference type="Proteomes" id="UP000034740"/>
    </source>
</evidence>
<dbReference type="Proteomes" id="UP000034740">
    <property type="component" value="Unassembled WGS sequence"/>
</dbReference>
<name>A0A0G1XXY5_9BACT</name>